<dbReference type="EMBL" id="KV454295">
    <property type="protein sequence ID" value="ODQ72682.1"/>
    <property type="molecule type" value="Genomic_DNA"/>
</dbReference>
<gene>
    <name evidence="3" type="ORF">LIPSTDRAFT_72285</name>
</gene>
<keyword evidence="4" id="KW-1185">Reference proteome</keyword>
<evidence type="ECO:0000256" key="2">
    <source>
        <dbReference type="SAM" id="Phobius"/>
    </source>
</evidence>
<keyword evidence="2" id="KW-1133">Transmembrane helix</keyword>
<keyword evidence="2" id="KW-0812">Transmembrane</keyword>
<dbReference type="AlphaFoldDB" id="A0A1E3Q690"/>
<dbReference type="Proteomes" id="UP000094385">
    <property type="component" value="Unassembled WGS sequence"/>
</dbReference>
<name>A0A1E3Q690_LIPST</name>
<sequence length="126" mass="14105">MPEYQLSAPHQGCYVPMPQLPQSPPSVSRASSYDASRYAQRKPLDSHSTFLNQQRTPSDYVGNTKRRKGHPDIDEAILDVIAQLKLYLTIIKLGVCATAWMFNTLLGVAVFMSVFLTILVCCCVKR</sequence>
<feature type="compositionally biased region" description="Low complexity" evidence="1">
    <location>
        <begin position="26"/>
        <end position="38"/>
    </location>
</feature>
<feature type="transmembrane region" description="Helical" evidence="2">
    <location>
        <begin position="106"/>
        <end position="124"/>
    </location>
</feature>
<proteinExistence type="predicted"/>
<evidence type="ECO:0000256" key="1">
    <source>
        <dbReference type="SAM" id="MobiDB-lite"/>
    </source>
</evidence>
<accession>A0A1E3Q690</accession>
<organism evidence="3 4">
    <name type="scientific">Lipomyces starkeyi NRRL Y-11557</name>
    <dbReference type="NCBI Taxonomy" id="675824"/>
    <lineage>
        <taxon>Eukaryota</taxon>
        <taxon>Fungi</taxon>
        <taxon>Dikarya</taxon>
        <taxon>Ascomycota</taxon>
        <taxon>Saccharomycotina</taxon>
        <taxon>Lipomycetes</taxon>
        <taxon>Lipomycetales</taxon>
        <taxon>Lipomycetaceae</taxon>
        <taxon>Lipomyces</taxon>
    </lineage>
</organism>
<reference evidence="3 4" key="1">
    <citation type="journal article" date="2016" name="Proc. Natl. Acad. Sci. U.S.A.">
        <title>Comparative genomics of biotechnologically important yeasts.</title>
        <authorList>
            <person name="Riley R."/>
            <person name="Haridas S."/>
            <person name="Wolfe K.H."/>
            <person name="Lopes M.R."/>
            <person name="Hittinger C.T."/>
            <person name="Goeker M."/>
            <person name="Salamov A.A."/>
            <person name="Wisecaver J.H."/>
            <person name="Long T.M."/>
            <person name="Calvey C.H."/>
            <person name="Aerts A.L."/>
            <person name="Barry K.W."/>
            <person name="Choi C."/>
            <person name="Clum A."/>
            <person name="Coughlan A.Y."/>
            <person name="Deshpande S."/>
            <person name="Douglass A.P."/>
            <person name="Hanson S.J."/>
            <person name="Klenk H.-P."/>
            <person name="LaButti K.M."/>
            <person name="Lapidus A."/>
            <person name="Lindquist E.A."/>
            <person name="Lipzen A.M."/>
            <person name="Meier-Kolthoff J.P."/>
            <person name="Ohm R.A."/>
            <person name="Otillar R.P."/>
            <person name="Pangilinan J.L."/>
            <person name="Peng Y."/>
            <person name="Rokas A."/>
            <person name="Rosa C.A."/>
            <person name="Scheuner C."/>
            <person name="Sibirny A.A."/>
            <person name="Slot J.C."/>
            <person name="Stielow J.B."/>
            <person name="Sun H."/>
            <person name="Kurtzman C.P."/>
            <person name="Blackwell M."/>
            <person name="Grigoriev I.V."/>
            <person name="Jeffries T.W."/>
        </authorList>
    </citation>
    <scope>NUCLEOTIDE SEQUENCE [LARGE SCALE GENOMIC DNA]</scope>
    <source>
        <strain evidence="3 4">NRRL Y-11557</strain>
    </source>
</reference>
<evidence type="ECO:0000313" key="3">
    <source>
        <dbReference type="EMBL" id="ODQ72682.1"/>
    </source>
</evidence>
<keyword evidence="2" id="KW-0472">Membrane</keyword>
<feature type="compositionally biased region" description="Polar residues" evidence="1">
    <location>
        <begin position="46"/>
        <end position="57"/>
    </location>
</feature>
<evidence type="ECO:0000313" key="4">
    <source>
        <dbReference type="Proteomes" id="UP000094385"/>
    </source>
</evidence>
<protein>
    <submittedName>
        <fullName evidence="3">Uncharacterized protein</fullName>
    </submittedName>
</protein>
<dbReference type="OrthoDB" id="10509467at2759"/>
<feature type="region of interest" description="Disordered" evidence="1">
    <location>
        <begin position="15"/>
        <end position="68"/>
    </location>
</feature>